<evidence type="ECO:0000313" key="5">
    <source>
        <dbReference type="EMBL" id="WEU39718.1"/>
    </source>
</evidence>
<dbReference type="KEGG" id="oyw:OdinLCB4_004335"/>
<dbReference type="HAMAP" id="MF_00545">
    <property type="entry name" value="Ribosomal_eS24"/>
    <property type="match status" value="1"/>
</dbReference>
<evidence type="ECO:0000256" key="1">
    <source>
        <dbReference type="ARBA" id="ARBA00022980"/>
    </source>
</evidence>
<dbReference type="Pfam" id="PF01282">
    <property type="entry name" value="Ribosomal_S24e"/>
    <property type="match status" value="1"/>
</dbReference>
<keyword evidence="2 3" id="KW-0687">Ribonucleoprotein</keyword>
<dbReference type="GO" id="GO:0006412">
    <property type="term" value="P:translation"/>
    <property type="evidence" value="ECO:0007669"/>
    <property type="project" value="UniProtKB-UniRule"/>
</dbReference>
<reference evidence="5" key="2">
    <citation type="journal article" date="2022" name="Nat. Microbiol.">
        <title>A closed Candidatus Odinarchaeum chromosome exposes Asgard archaeal viruses.</title>
        <authorList>
            <person name="Tamarit D."/>
            <person name="Caceres E.F."/>
            <person name="Krupovic M."/>
            <person name="Nijland R."/>
            <person name="Eme L."/>
            <person name="Robinson N.P."/>
            <person name="Ettema T.J.G."/>
        </authorList>
    </citation>
    <scope>NUCLEOTIDE SEQUENCE</scope>
    <source>
        <strain evidence="5">LCB_4</strain>
    </source>
</reference>
<sequence length="116" mass="13347">MSKDVEIKNDFKNPLLSRREMTLIISHLGEGTPNRLNIRKKIASKLGEEIDKVYVRKIIEQADNRCKVLAHVYDDKEIALKIEPDYIIKRNSEKQEEQVQSKPVGGEAKDKSEKEG</sequence>
<evidence type="ECO:0000313" key="6">
    <source>
        <dbReference type="Proteomes" id="UP000186851"/>
    </source>
</evidence>
<dbReference type="AlphaFoldDB" id="A0AAF0D110"/>
<feature type="region of interest" description="Disordered" evidence="4">
    <location>
        <begin position="91"/>
        <end position="116"/>
    </location>
</feature>
<dbReference type="GO" id="GO:0005840">
    <property type="term" value="C:ribosome"/>
    <property type="evidence" value="ECO:0007669"/>
    <property type="project" value="UniProtKB-KW"/>
</dbReference>
<dbReference type="Proteomes" id="UP000186851">
    <property type="component" value="Chromosome"/>
</dbReference>
<dbReference type="InterPro" id="IPR012678">
    <property type="entry name" value="Ribosomal_uL23/eL15/eS24_sf"/>
</dbReference>
<dbReference type="EMBL" id="CP091871">
    <property type="protein sequence ID" value="WEU39718.1"/>
    <property type="molecule type" value="Genomic_DNA"/>
</dbReference>
<dbReference type="InterPro" id="IPR053709">
    <property type="entry name" value="eRP_eS24_sf"/>
</dbReference>
<evidence type="ECO:0000256" key="2">
    <source>
        <dbReference type="ARBA" id="ARBA00023274"/>
    </source>
</evidence>
<protein>
    <recommendedName>
        <fullName evidence="3">Small ribosomal subunit protein eS24</fullName>
    </recommendedName>
</protein>
<reference evidence="5" key="1">
    <citation type="journal article" date="2017" name="Nature">
        <title>Asgard archaea illuminate the origin of eukaryotic cellular complexity.</title>
        <authorList>
            <person name="Zaremba-Niedzwiedzka K."/>
            <person name="Caceres E.F."/>
            <person name="Saw J.H."/>
            <person name="Backstrom D."/>
            <person name="Juzokaite L."/>
            <person name="Vancaester E."/>
            <person name="Seitz K.W."/>
            <person name="Anantharaman K."/>
            <person name="Starnawski P."/>
            <person name="Kjeldsen K.U."/>
            <person name="Scott M.B."/>
            <person name="Nunoura T."/>
            <person name="Banfield J.F."/>
            <person name="Schramm A."/>
            <person name="Baker B.J."/>
            <person name="Spang A."/>
            <person name="Ettema T.J.G."/>
        </authorList>
    </citation>
    <scope>NUCLEOTIDE SEQUENCE</scope>
    <source>
        <strain evidence="5">LCB_4</strain>
    </source>
</reference>
<proteinExistence type="inferred from homology"/>
<gene>
    <name evidence="3" type="primary">rps24e</name>
    <name evidence="5" type="ORF">OdinLCB4_004335</name>
</gene>
<evidence type="ECO:0000256" key="3">
    <source>
        <dbReference type="HAMAP-Rule" id="MF_00545"/>
    </source>
</evidence>
<dbReference type="GO" id="GO:0003735">
    <property type="term" value="F:structural constituent of ribosome"/>
    <property type="evidence" value="ECO:0007669"/>
    <property type="project" value="InterPro"/>
</dbReference>
<keyword evidence="1 3" id="KW-0689">Ribosomal protein</keyword>
<dbReference type="SUPFAM" id="SSF54189">
    <property type="entry name" value="Ribosomal proteins S24e, L23 and L15e"/>
    <property type="match status" value="1"/>
</dbReference>
<organism evidence="5 6">
    <name type="scientific">Odinarchaeota yellowstonii (strain LCB_4)</name>
    <dbReference type="NCBI Taxonomy" id="1841599"/>
    <lineage>
        <taxon>Archaea</taxon>
        <taxon>Promethearchaeati</taxon>
        <taxon>Candidatus Odinarchaeota</taxon>
        <taxon>Candidatus Odinarchaeia</taxon>
        <taxon>Candidatus Odinarchaeales</taxon>
        <taxon>Candidatus Odinarchaeaceae</taxon>
        <taxon>Candidatus Odinarchaeum</taxon>
    </lineage>
</organism>
<dbReference type="GO" id="GO:1990904">
    <property type="term" value="C:ribonucleoprotein complex"/>
    <property type="evidence" value="ECO:0007669"/>
    <property type="project" value="UniProtKB-KW"/>
</dbReference>
<dbReference type="InterPro" id="IPR001976">
    <property type="entry name" value="Ribosomal_eS24"/>
</dbReference>
<name>A0AAF0D110_ODILC</name>
<feature type="compositionally biased region" description="Basic and acidic residues" evidence="4">
    <location>
        <begin position="107"/>
        <end position="116"/>
    </location>
</feature>
<evidence type="ECO:0000256" key="4">
    <source>
        <dbReference type="SAM" id="MobiDB-lite"/>
    </source>
</evidence>
<dbReference type="Gene3D" id="3.30.70.3370">
    <property type="match status" value="1"/>
</dbReference>
<comment type="similarity">
    <text evidence="3">Belongs to the eukaryotic ribosomal protein eS24 family.</text>
</comment>
<accession>A0AAF0D110</accession>